<evidence type="ECO:0008006" key="3">
    <source>
        <dbReference type="Google" id="ProtNLM"/>
    </source>
</evidence>
<proteinExistence type="predicted"/>
<organism evidence="1 2">
    <name type="scientific">Sphingomonas hylomeconis</name>
    <dbReference type="NCBI Taxonomy" id="1395958"/>
    <lineage>
        <taxon>Bacteria</taxon>
        <taxon>Pseudomonadati</taxon>
        <taxon>Pseudomonadota</taxon>
        <taxon>Alphaproteobacteria</taxon>
        <taxon>Sphingomonadales</taxon>
        <taxon>Sphingomonadaceae</taxon>
        <taxon>Sphingomonas</taxon>
    </lineage>
</organism>
<evidence type="ECO:0000313" key="1">
    <source>
        <dbReference type="EMBL" id="MFC3580588.1"/>
    </source>
</evidence>
<dbReference type="EMBL" id="JBHRXP010000004">
    <property type="protein sequence ID" value="MFC3580588.1"/>
    <property type="molecule type" value="Genomic_DNA"/>
</dbReference>
<sequence>MEADRLKTVRAEWAGTLLVCRKCSKKLDGGFGPKGKTPLAKALRHFLALGKGRKSRLGVVEVKCLGICPRNAVTVVDGARPHEWKLVDRDTAIADVAAALGADPQSAPVHDPHAMT</sequence>
<evidence type="ECO:0000313" key="2">
    <source>
        <dbReference type="Proteomes" id="UP001595713"/>
    </source>
</evidence>
<protein>
    <recommendedName>
        <fullName evidence="3">(2Fe-2S) ferredoxin domain-containing protein</fullName>
    </recommendedName>
</protein>
<reference evidence="2" key="1">
    <citation type="journal article" date="2019" name="Int. J. Syst. Evol. Microbiol.">
        <title>The Global Catalogue of Microorganisms (GCM) 10K type strain sequencing project: providing services to taxonomists for standard genome sequencing and annotation.</title>
        <authorList>
            <consortium name="The Broad Institute Genomics Platform"/>
            <consortium name="The Broad Institute Genome Sequencing Center for Infectious Disease"/>
            <person name="Wu L."/>
            <person name="Ma J."/>
        </authorList>
    </citation>
    <scope>NUCLEOTIDE SEQUENCE [LARGE SCALE GENOMIC DNA]</scope>
    <source>
        <strain evidence="2">KCTC 42739</strain>
    </source>
</reference>
<accession>A0ABV7SVS0</accession>
<name>A0ABV7SVS0_9SPHN</name>
<dbReference type="RefSeq" id="WP_380816707.1">
    <property type="nucleotide sequence ID" value="NZ_JANQBK010000011.1"/>
</dbReference>
<comment type="caution">
    <text evidence="1">The sequence shown here is derived from an EMBL/GenBank/DDBJ whole genome shotgun (WGS) entry which is preliminary data.</text>
</comment>
<gene>
    <name evidence="1" type="ORF">ACFONA_10480</name>
</gene>
<keyword evidence="2" id="KW-1185">Reference proteome</keyword>
<dbReference type="Proteomes" id="UP001595713">
    <property type="component" value="Unassembled WGS sequence"/>
</dbReference>